<evidence type="ECO:0000313" key="2">
    <source>
        <dbReference type="Proteomes" id="UP000652755"/>
    </source>
</evidence>
<dbReference type="Pfam" id="PF11153">
    <property type="entry name" value="DUF2931"/>
    <property type="match status" value="1"/>
</dbReference>
<keyword evidence="2" id="KW-1185">Reference proteome</keyword>
<gene>
    <name evidence="1" type="ORF">H7U22_20015</name>
</gene>
<dbReference type="InterPro" id="IPR021326">
    <property type="entry name" value="DUF2931"/>
</dbReference>
<evidence type="ECO:0000313" key="1">
    <source>
        <dbReference type="EMBL" id="MBC6112715.1"/>
    </source>
</evidence>
<organism evidence="1 2">
    <name type="scientific">Pedobacter fastidiosus</name>
    <dbReference type="NCBI Taxonomy" id="2765361"/>
    <lineage>
        <taxon>Bacteria</taxon>
        <taxon>Pseudomonadati</taxon>
        <taxon>Bacteroidota</taxon>
        <taxon>Sphingobacteriia</taxon>
        <taxon>Sphingobacteriales</taxon>
        <taxon>Sphingobacteriaceae</taxon>
        <taxon>Pedobacter</taxon>
    </lineage>
</organism>
<dbReference type="EMBL" id="JACRYL010000025">
    <property type="protein sequence ID" value="MBC6112715.1"/>
    <property type="molecule type" value="Genomic_DNA"/>
</dbReference>
<name>A0ABR7KY23_9SPHI</name>
<proteinExistence type="predicted"/>
<comment type="caution">
    <text evidence="1">The sequence shown here is derived from an EMBL/GenBank/DDBJ whole genome shotgun (WGS) entry which is preliminary data.</text>
</comment>
<dbReference type="Proteomes" id="UP000652755">
    <property type="component" value="Unassembled WGS sequence"/>
</dbReference>
<accession>A0ABR7KY23</accession>
<sequence length="347" mass="39680">MKFKRNRYVLLSFILLAIISCKGQKMEEKFEWTGTVSAPEEYPVEVYKGAIIANDFTYGFDAIWGTQNTGWGNDGGIMSVSTKQMEAPDSLNFTWLSLIEKKFYTGTWKLDKNKISRLFKEGFINTMNNKKETYTLIKVGLAPKGRVVVWLSGAGFQTEVGAFQARDTTITAEQAYDNAKYMFKPNYIQLTLADDMVLKPEIKNRISQYGAPNMDIYETYRKRYDWRPELILPDEGKASTLFYNYLNGEQENRSGDELLSNEYALRAVPNYITLIWKDKSGKKNGLDIRPFSEKEILSAFEKLGNLSPIDLVIKLNDSKTAAQVSLKNKDEEIKLINSKIKISENLD</sequence>
<dbReference type="PROSITE" id="PS51257">
    <property type="entry name" value="PROKAR_LIPOPROTEIN"/>
    <property type="match status" value="1"/>
</dbReference>
<protein>
    <submittedName>
        <fullName evidence="1">DUF2931 family protein</fullName>
    </submittedName>
</protein>
<reference evidence="1 2" key="1">
    <citation type="submission" date="2020-08" db="EMBL/GenBank/DDBJ databases">
        <authorList>
            <person name="Sun Q."/>
            <person name="Inoue M."/>
        </authorList>
    </citation>
    <scope>NUCLEOTIDE SEQUENCE [LARGE SCALE GENOMIC DNA]</scope>
    <source>
        <strain evidence="1 2">CCM 8938</strain>
    </source>
</reference>
<dbReference type="RefSeq" id="WP_187073130.1">
    <property type="nucleotide sequence ID" value="NZ_JBHRVK010000001.1"/>
</dbReference>